<dbReference type="AlphaFoldDB" id="A0A1G1ZUA6"/>
<proteinExistence type="predicted"/>
<dbReference type="InterPro" id="IPR029058">
    <property type="entry name" value="AB_hydrolase_fold"/>
</dbReference>
<dbReference type="SUPFAM" id="SSF53474">
    <property type="entry name" value="alpha/beta-Hydrolases"/>
    <property type="match status" value="1"/>
</dbReference>
<dbReference type="GO" id="GO:0016787">
    <property type="term" value="F:hydrolase activity"/>
    <property type="evidence" value="ECO:0007669"/>
    <property type="project" value="InterPro"/>
</dbReference>
<evidence type="ECO:0000313" key="1">
    <source>
        <dbReference type="EMBL" id="OGY68162.1"/>
    </source>
</evidence>
<dbReference type="Proteomes" id="UP000177690">
    <property type="component" value="Unassembled WGS sequence"/>
</dbReference>
<evidence type="ECO:0008006" key="3">
    <source>
        <dbReference type="Google" id="ProtNLM"/>
    </source>
</evidence>
<dbReference type="PANTHER" id="PTHR15394">
    <property type="entry name" value="SERINE HYDROLASE RBBP9"/>
    <property type="match status" value="1"/>
</dbReference>
<dbReference type="InterPro" id="IPR010662">
    <property type="entry name" value="RBBP9/YdeN"/>
</dbReference>
<evidence type="ECO:0000313" key="2">
    <source>
        <dbReference type="Proteomes" id="UP000177690"/>
    </source>
</evidence>
<name>A0A1G1ZUA6_9BACT</name>
<sequence>MKQQIIIIHGGDTFNTYKEYLKFLKDWKIDFEDIKKKRSGWKDNLGKTLGTKFEVIAPKMPNKLNAKYLEWKIWFGKFIPHLNSKIILIGHSLGGIFLAKYLSENKFPKKIIALFLVSAPFDEKDTPYPLGDFKLPKNLAKINQQVKKIFIYQSIDDPVVPFADFKKYQAAVKNLTSRILKNRGHITQEKFPEIIKDIKNLF</sequence>
<comment type="caution">
    <text evidence="1">The sequence shown here is derived from an EMBL/GenBank/DDBJ whole genome shotgun (WGS) entry which is preliminary data.</text>
</comment>
<dbReference type="Pfam" id="PF06821">
    <property type="entry name" value="Ser_hydrolase"/>
    <property type="match status" value="1"/>
</dbReference>
<dbReference type="PANTHER" id="PTHR15394:SF3">
    <property type="entry name" value="SERINE HYDROLASE RBBP9"/>
    <property type="match status" value="1"/>
</dbReference>
<gene>
    <name evidence="1" type="ORF">A3I24_00820</name>
</gene>
<dbReference type="Gene3D" id="3.40.50.1820">
    <property type="entry name" value="alpha/beta hydrolase"/>
    <property type="match status" value="1"/>
</dbReference>
<organism evidence="1 2">
    <name type="scientific">Candidatus Harrisonbacteria bacterium RIFCSPLOWO2_02_FULL_41_13b</name>
    <dbReference type="NCBI Taxonomy" id="1798409"/>
    <lineage>
        <taxon>Bacteria</taxon>
        <taxon>Candidatus Harrisoniibacteriota</taxon>
    </lineage>
</organism>
<accession>A0A1G1ZUA6</accession>
<reference evidence="1 2" key="1">
    <citation type="journal article" date="2016" name="Nat. Commun.">
        <title>Thousands of microbial genomes shed light on interconnected biogeochemical processes in an aquifer system.</title>
        <authorList>
            <person name="Anantharaman K."/>
            <person name="Brown C.T."/>
            <person name="Hug L.A."/>
            <person name="Sharon I."/>
            <person name="Castelle C.J."/>
            <person name="Probst A.J."/>
            <person name="Thomas B.C."/>
            <person name="Singh A."/>
            <person name="Wilkins M.J."/>
            <person name="Karaoz U."/>
            <person name="Brodie E.L."/>
            <person name="Williams K.H."/>
            <person name="Hubbard S.S."/>
            <person name="Banfield J.F."/>
        </authorList>
    </citation>
    <scope>NUCLEOTIDE SEQUENCE [LARGE SCALE GENOMIC DNA]</scope>
</reference>
<dbReference type="EMBL" id="MHJL01000006">
    <property type="protein sequence ID" value="OGY68162.1"/>
    <property type="molecule type" value="Genomic_DNA"/>
</dbReference>
<protein>
    <recommendedName>
        <fullName evidence="3">Serine hydrolase FSH domain-containing protein</fullName>
    </recommendedName>
</protein>